<evidence type="ECO:0000256" key="1">
    <source>
        <dbReference type="ARBA" id="ARBA00004163"/>
    </source>
</evidence>
<keyword evidence="5 13" id="KW-0812">Transmembrane</keyword>
<keyword evidence="6" id="KW-0256">Endoplasmic reticulum</keyword>
<dbReference type="Pfam" id="PF09753">
    <property type="entry name" value="Use1"/>
    <property type="match status" value="1"/>
</dbReference>
<dbReference type="InterPro" id="IPR019150">
    <property type="entry name" value="Vesicle_transport_protein_Use1"/>
</dbReference>
<reference evidence="14" key="2">
    <citation type="submission" date="2025-08" db="UniProtKB">
        <authorList>
            <consortium name="Ensembl"/>
        </authorList>
    </citation>
    <scope>IDENTIFICATION</scope>
</reference>
<feature type="transmembrane region" description="Helical" evidence="13">
    <location>
        <begin position="231"/>
        <end position="254"/>
    </location>
</feature>
<reference evidence="15" key="1">
    <citation type="journal article" date="2004" name="Nature">
        <title>Genome duplication in the teleost fish Tetraodon nigroviridis reveals the early vertebrate proto-karyotype.</title>
        <authorList>
            <person name="Jaillon O."/>
            <person name="Aury J.-M."/>
            <person name="Brunet F."/>
            <person name="Petit J.-L."/>
            <person name="Stange-Thomann N."/>
            <person name="Mauceli E."/>
            <person name="Bouneau L."/>
            <person name="Fischer C."/>
            <person name="Ozouf-Costaz C."/>
            <person name="Bernot A."/>
            <person name="Nicaud S."/>
            <person name="Jaffe D."/>
            <person name="Fisher S."/>
            <person name="Lutfalla G."/>
            <person name="Dossat C."/>
            <person name="Segurens B."/>
            <person name="Dasilva C."/>
            <person name="Salanoubat M."/>
            <person name="Levy M."/>
            <person name="Boudet N."/>
            <person name="Castellano S."/>
            <person name="Anthouard V."/>
            <person name="Jubin C."/>
            <person name="Castelli V."/>
            <person name="Katinka M."/>
            <person name="Vacherie B."/>
            <person name="Biemont C."/>
            <person name="Skalli Z."/>
            <person name="Cattolico L."/>
            <person name="Poulain J."/>
            <person name="De Berardinis V."/>
            <person name="Cruaud C."/>
            <person name="Duprat S."/>
            <person name="Brottier P."/>
            <person name="Coutanceau J.-P."/>
            <person name="Gouzy J."/>
            <person name="Parra G."/>
            <person name="Lardier G."/>
            <person name="Chapple C."/>
            <person name="McKernan K.J."/>
            <person name="McEwan P."/>
            <person name="Bosak S."/>
            <person name="Kellis M."/>
            <person name="Volff J.-N."/>
            <person name="Guigo R."/>
            <person name="Zody M.C."/>
            <person name="Mesirov J."/>
            <person name="Lindblad-Toh K."/>
            <person name="Birren B."/>
            <person name="Nusbaum C."/>
            <person name="Kahn D."/>
            <person name="Robinson-Rechavi M."/>
            <person name="Laudet V."/>
            <person name="Schachter V."/>
            <person name="Quetier F."/>
            <person name="Saurin W."/>
            <person name="Scarpelli C."/>
            <person name="Wincker P."/>
            <person name="Lander E.S."/>
            <person name="Weissenbach J."/>
            <person name="Roest Crollius H."/>
        </authorList>
    </citation>
    <scope>NUCLEOTIDE SEQUENCE [LARGE SCALE GENOMIC DNA]</scope>
</reference>
<dbReference type="PANTHER" id="PTHR13050">
    <property type="entry name" value="USE1-LIKE PROTEIN"/>
    <property type="match status" value="1"/>
</dbReference>
<evidence type="ECO:0000256" key="11">
    <source>
        <dbReference type="ARBA" id="ARBA00032711"/>
    </source>
</evidence>
<dbReference type="Proteomes" id="UP000007303">
    <property type="component" value="Unassembled WGS sequence"/>
</dbReference>
<evidence type="ECO:0000256" key="13">
    <source>
        <dbReference type="SAM" id="Phobius"/>
    </source>
</evidence>
<dbReference type="CDD" id="cd15860">
    <property type="entry name" value="SNARE_USE1"/>
    <property type="match status" value="1"/>
</dbReference>
<keyword evidence="4" id="KW-0813">Transport</keyword>
<dbReference type="STRING" id="99883.ENSTNIP00000018588"/>
<evidence type="ECO:0000256" key="12">
    <source>
        <dbReference type="SAM" id="Coils"/>
    </source>
</evidence>
<dbReference type="InParanoid" id="H3DDJ5"/>
<dbReference type="Ensembl" id="ENSTNIT00000018815.1">
    <property type="protein sequence ID" value="ENSTNIP00000018588.1"/>
    <property type="gene ID" value="ENSTNIG00000015517.1"/>
</dbReference>
<evidence type="ECO:0000256" key="3">
    <source>
        <dbReference type="ARBA" id="ARBA00015843"/>
    </source>
</evidence>
<feature type="coiled-coil region" evidence="12">
    <location>
        <begin position="197"/>
        <end position="224"/>
    </location>
</feature>
<comment type="subcellular location">
    <subcellularLocation>
        <location evidence="1">Endoplasmic reticulum membrane</location>
        <topology evidence="1">Single-pass type IV membrane protein</topology>
    </subcellularLocation>
</comment>
<evidence type="ECO:0000256" key="10">
    <source>
        <dbReference type="ARBA" id="ARBA00023136"/>
    </source>
</evidence>
<keyword evidence="15" id="KW-1185">Reference proteome</keyword>
<evidence type="ECO:0000313" key="15">
    <source>
        <dbReference type="Proteomes" id="UP000007303"/>
    </source>
</evidence>
<keyword evidence="10 13" id="KW-0472">Membrane</keyword>
<dbReference type="GO" id="GO:0015031">
    <property type="term" value="P:protein transport"/>
    <property type="evidence" value="ECO:0007669"/>
    <property type="project" value="UniProtKB-KW"/>
</dbReference>
<evidence type="ECO:0000256" key="2">
    <source>
        <dbReference type="ARBA" id="ARBA00007891"/>
    </source>
</evidence>
<evidence type="ECO:0000256" key="8">
    <source>
        <dbReference type="ARBA" id="ARBA00022927"/>
    </source>
</evidence>
<dbReference type="HOGENOM" id="CLU_087320_0_0_1"/>
<keyword evidence="12" id="KW-0175">Coiled coil</keyword>
<protein>
    <recommendedName>
        <fullName evidence="3">Vesicle transport protein USE1</fullName>
    </recommendedName>
    <alternativeName>
        <fullName evidence="11">USE1-like protein</fullName>
    </alternativeName>
</protein>
<sequence>MASRLEINFIRLLSRCESIASEKRGETEWRLEKFVAALEEMLVALRKSHSKPTAEVLTEYTRKVDFLKGLLEAEKLPSPTDKALANQFLAPGRTPTIGHERMSATKTVHMQTKGRCTAQMRSELLDTVGADFSSTAPTDLRNRRGLPLDERQSAAELEAVLQHHHSLQEKLAEDMLHLARNLKNNTLAAHSIIKQDNQTLGQSMRQADMNLEKLKTESERLEQHTKKSINWLLWLMLILVSFIFISMILFIRIFPRLR</sequence>
<proteinExistence type="inferred from homology"/>
<dbReference type="GO" id="GO:0006890">
    <property type="term" value="P:retrograde vesicle-mediated transport, Golgi to endoplasmic reticulum"/>
    <property type="evidence" value="ECO:0007669"/>
    <property type="project" value="TreeGrafter"/>
</dbReference>
<evidence type="ECO:0000256" key="9">
    <source>
        <dbReference type="ARBA" id="ARBA00022989"/>
    </source>
</evidence>
<dbReference type="GO" id="GO:0005789">
    <property type="term" value="C:endoplasmic reticulum membrane"/>
    <property type="evidence" value="ECO:0007669"/>
    <property type="project" value="UniProtKB-SubCell"/>
</dbReference>
<reference evidence="14" key="3">
    <citation type="submission" date="2025-09" db="UniProtKB">
        <authorList>
            <consortium name="Ensembl"/>
        </authorList>
    </citation>
    <scope>IDENTIFICATION</scope>
</reference>
<evidence type="ECO:0000256" key="4">
    <source>
        <dbReference type="ARBA" id="ARBA00022448"/>
    </source>
</evidence>
<keyword evidence="8" id="KW-0653">Protein transport</keyword>
<accession>H3DDJ5</accession>
<dbReference type="AlphaFoldDB" id="H3DDJ5"/>
<evidence type="ECO:0000256" key="7">
    <source>
        <dbReference type="ARBA" id="ARBA00022892"/>
    </source>
</evidence>
<evidence type="ECO:0000313" key="14">
    <source>
        <dbReference type="Ensembl" id="ENSTNIP00000018588.1"/>
    </source>
</evidence>
<dbReference type="OMA" id="KYYTNAQ"/>
<organism evidence="14 15">
    <name type="scientific">Tetraodon nigroviridis</name>
    <name type="common">Spotted green pufferfish</name>
    <name type="synonym">Chelonodon nigroviridis</name>
    <dbReference type="NCBI Taxonomy" id="99883"/>
    <lineage>
        <taxon>Eukaryota</taxon>
        <taxon>Metazoa</taxon>
        <taxon>Chordata</taxon>
        <taxon>Craniata</taxon>
        <taxon>Vertebrata</taxon>
        <taxon>Euteleostomi</taxon>
        <taxon>Actinopterygii</taxon>
        <taxon>Neopterygii</taxon>
        <taxon>Teleostei</taxon>
        <taxon>Neoteleostei</taxon>
        <taxon>Acanthomorphata</taxon>
        <taxon>Eupercaria</taxon>
        <taxon>Tetraodontiformes</taxon>
        <taxon>Tetradontoidea</taxon>
        <taxon>Tetraodontidae</taxon>
        <taxon>Tetraodon</taxon>
    </lineage>
</organism>
<keyword evidence="7" id="KW-0931">ER-Golgi transport</keyword>
<dbReference type="GO" id="GO:0031201">
    <property type="term" value="C:SNARE complex"/>
    <property type="evidence" value="ECO:0007669"/>
    <property type="project" value="TreeGrafter"/>
</dbReference>
<dbReference type="GeneTree" id="ENSGT00390000014361"/>
<evidence type="ECO:0000256" key="6">
    <source>
        <dbReference type="ARBA" id="ARBA00022824"/>
    </source>
</evidence>
<dbReference type="FunCoup" id="H3DDJ5">
    <property type="interactions" value="1129"/>
</dbReference>
<keyword evidence="9 13" id="KW-1133">Transmembrane helix</keyword>
<dbReference type="GO" id="GO:0005484">
    <property type="term" value="F:SNAP receptor activity"/>
    <property type="evidence" value="ECO:0007669"/>
    <property type="project" value="TreeGrafter"/>
</dbReference>
<dbReference type="PANTHER" id="PTHR13050:SF7">
    <property type="entry name" value="VESICLE TRANSPORT PROTEIN USE1"/>
    <property type="match status" value="1"/>
</dbReference>
<evidence type="ECO:0000256" key="5">
    <source>
        <dbReference type="ARBA" id="ARBA00022692"/>
    </source>
</evidence>
<name>H3DDJ5_TETNG</name>
<comment type="similarity">
    <text evidence="2">Belongs to the USE1 family.</text>
</comment>